<dbReference type="Gene3D" id="2.60.40.420">
    <property type="entry name" value="Cupredoxins - blue copper proteins"/>
    <property type="match status" value="1"/>
</dbReference>
<keyword evidence="6" id="KW-1185">Reference proteome</keyword>
<dbReference type="InterPro" id="IPR008972">
    <property type="entry name" value="Cupredoxin"/>
</dbReference>
<dbReference type="PROSITE" id="PS00196">
    <property type="entry name" value="COPPER_BLUE"/>
    <property type="match status" value="1"/>
</dbReference>
<feature type="chain" id="PRO_5046276010" description="Phytocyanin domain-containing protein" evidence="3">
    <location>
        <begin position="29"/>
        <end position="124"/>
    </location>
</feature>
<keyword evidence="3" id="KW-0732">Signal</keyword>
<gene>
    <name evidence="5" type="ORF">PIB30_045629</name>
</gene>
<dbReference type="Pfam" id="PF02298">
    <property type="entry name" value="Cu_bind_like"/>
    <property type="match status" value="1"/>
</dbReference>
<accession>A0ABU6UEW4</accession>
<dbReference type="PANTHER" id="PTHR33021:SF9">
    <property type="entry name" value="PUTATIVE, EXPRESSED-RELATED"/>
    <property type="match status" value="1"/>
</dbReference>
<dbReference type="InterPro" id="IPR041844">
    <property type="entry name" value="Plantacyanin"/>
</dbReference>
<dbReference type="Proteomes" id="UP001341840">
    <property type="component" value="Unassembled WGS sequence"/>
</dbReference>
<evidence type="ECO:0000256" key="3">
    <source>
        <dbReference type="SAM" id="SignalP"/>
    </source>
</evidence>
<keyword evidence="1" id="KW-0479">Metal-binding</keyword>
<evidence type="ECO:0000259" key="4">
    <source>
        <dbReference type="PROSITE" id="PS51485"/>
    </source>
</evidence>
<dbReference type="SUPFAM" id="SSF49503">
    <property type="entry name" value="Cupredoxins"/>
    <property type="match status" value="1"/>
</dbReference>
<protein>
    <recommendedName>
        <fullName evidence="4">Phytocyanin domain-containing protein</fullName>
    </recommendedName>
</protein>
<evidence type="ECO:0000256" key="1">
    <source>
        <dbReference type="ARBA" id="ARBA00022723"/>
    </source>
</evidence>
<evidence type="ECO:0000313" key="5">
    <source>
        <dbReference type="EMBL" id="MED6159817.1"/>
    </source>
</evidence>
<keyword evidence="2" id="KW-0186">Copper</keyword>
<name>A0ABU6UEW4_9FABA</name>
<feature type="domain" description="Phytocyanin" evidence="4">
    <location>
        <begin position="29"/>
        <end position="124"/>
    </location>
</feature>
<dbReference type="PROSITE" id="PS51485">
    <property type="entry name" value="PHYTOCYANIN"/>
    <property type="match status" value="1"/>
</dbReference>
<reference evidence="5 6" key="1">
    <citation type="journal article" date="2023" name="Plants (Basel)">
        <title>Bridging the Gap: Combining Genomics and Transcriptomics Approaches to Understand Stylosanthes scabra, an Orphan Legume from the Brazilian Caatinga.</title>
        <authorList>
            <person name="Ferreira-Neto J.R.C."/>
            <person name="da Silva M.D."/>
            <person name="Binneck E."/>
            <person name="de Melo N.F."/>
            <person name="da Silva R.H."/>
            <person name="de Melo A.L.T.M."/>
            <person name="Pandolfi V."/>
            <person name="Bustamante F.O."/>
            <person name="Brasileiro-Vidal A.C."/>
            <person name="Benko-Iseppon A.M."/>
        </authorList>
    </citation>
    <scope>NUCLEOTIDE SEQUENCE [LARGE SCALE GENOMIC DNA]</scope>
    <source>
        <tissue evidence="5">Leaves</tissue>
    </source>
</reference>
<dbReference type="InterPro" id="IPR003245">
    <property type="entry name" value="Phytocyanin_dom"/>
</dbReference>
<dbReference type="InterPro" id="IPR039391">
    <property type="entry name" value="Phytocyanin-like"/>
</dbReference>
<dbReference type="InterPro" id="IPR028871">
    <property type="entry name" value="BlueCu_1_BS"/>
</dbReference>
<dbReference type="CDD" id="cd11013">
    <property type="entry name" value="Plantacyanin"/>
    <property type="match status" value="1"/>
</dbReference>
<evidence type="ECO:0000313" key="6">
    <source>
        <dbReference type="Proteomes" id="UP001341840"/>
    </source>
</evidence>
<comment type="caution">
    <text evidence="5">The sequence shown here is derived from an EMBL/GenBank/DDBJ whole genome shotgun (WGS) entry which is preliminary data.</text>
</comment>
<dbReference type="EMBL" id="JASCZI010121108">
    <property type="protein sequence ID" value="MED6159817.1"/>
    <property type="molecule type" value="Genomic_DNA"/>
</dbReference>
<feature type="signal peptide" evidence="3">
    <location>
        <begin position="1"/>
        <end position="28"/>
    </location>
</feature>
<sequence>MAQGIGSATMATMLLMLMLVLHSDIAYAATYKVGDAAGWSFHVDNWPNGKHFVAGDTLVFSYAVGAHNVVVVNQAGYEGCNTPPGSPVHTSGNDQIQLVKGMNYFICNFPGHCEGGMKIAVNAA</sequence>
<proteinExistence type="predicted"/>
<dbReference type="PANTHER" id="PTHR33021">
    <property type="entry name" value="BLUE COPPER PROTEIN"/>
    <property type="match status" value="1"/>
</dbReference>
<organism evidence="5 6">
    <name type="scientific">Stylosanthes scabra</name>
    <dbReference type="NCBI Taxonomy" id="79078"/>
    <lineage>
        <taxon>Eukaryota</taxon>
        <taxon>Viridiplantae</taxon>
        <taxon>Streptophyta</taxon>
        <taxon>Embryophyta</taxon>
        <taxon>Tracheophyta</taxon>
        <taxon>Spermatophyta</taxon>
        <taxon>Magnoliopsida</taxon>
        <taxon>eudicotyledons</taxon>
        <taxon>Gunneridae</taxon>
        <taxon>Pentapetalae</taxon>
        <taxon>rosids</taxon>
        <taxon>fabids</taxon>
        <taxon>Fabales</taxon>
        <taxon>Fabaceae</taxon>
        <taxon>Papilionoideae</taxon>
        <taxon>50 kb inversion clade</taxon>
        <taxon>dalbergioids sensu lato</taxon>
        <taxon>Dalbergieae</taxon>
        <taxon>Pterocarpus clade</taxon>
        <taxon>Stylosanthes</taxon>
    </lineage>
</organism>
<evidence type="ECO:0000256" key="2">
    <source>
        <dbReference type="ARBA" id="ARBA00023008"/>
    </source>
</evidence>